<gene>
    <name evidence="1" type="ORF">PN838_09265</name>
</gene>
<proteinExistence type="predicted"/>
<accession>A0ABT5FCZ8</accession>
<dbReference type="Proteomes" id="UP001528411">
    <property type="component" value="Unassembled WGS sequence"/>
</dbReference>
<reference evidence="1 2" key="1">
    <citation type="submission" date="2023-01" db="EMBL/GenBank/DDBJ databases">
        <title>Psychrosphaera sp. nov., isolated from marine algae.</title>
        <authorList>
            <person name="Bayburt H."/>
            <person name="Choi B.J."/>
            <person name="Kim J.M."/>
            <person name="Choi D.G."/>
            <person name="Jeon C.O."/>
        </authorList>
    </citation>
    <scope>NUCLEOTIDE SEQUENCE [LARGE SCALE GENOMIC DNA]</scope>
    <source>
        <strain evidence="1 2">G1-22</strain>
    </source>
</reference>
<organism evidence="1 2">
    <name type="scientific">Psychrosphaera algicola</name>
    <dbReference type="NCBI Taxonomy" id="3023714"/>
    <lineage>
        <taxon>Bacteria</taxon>
        <taxon>Pseudomonadati</taxon>
        <taxon>Pseudomonadota</taxon>
        <taxon>Gammaproteobacteria</taxon>
        <taxon>Alteromonadales</taxon>
        <taxon>Pseudoalteromonadaceae</taxon>
        <taxon>Psychrosphaera</taxon>
    </lineage>
</organism>
<dbReference type="EMBL" id="JAQOMS010000002">
    <property type="protein sequence ID" value="MDC2888924.1"/>
    <property type="molecule type" value="Genomic_DNA"/>
</dbReference>
<keyword evidence="2" id="KW-1185">Reference proteome</keyword>
<dbReference type="RefSeq" id="WP_272180471.1">
    <property type="nucleotide sequence ID" value="NZ_JAQOMS010000002.1"/>
</dbReference>
<comment type="caution">
    <text evidence="1">The sequence shown here is derived from an EMBL/GenBank/DDBJ whole genome shotgun (WGS) entry which is preliminary data.</text>
</comment>
<protein>
    <submittedName>
        <fullName evidence="1">Uncharacterized protein</fullName>
    </submittedName>
</protein>
<sequence length="48" mass="5328">MASTNELHDITLPWGSSGKGYALSQLHLQDSVTTLQYKESLALIRCHI</sequence>
<name>A0ABT5FCZ8_9GAMM</name>
<evidence type="ECO:0000313" key="1">
    <source>
        <dbReference type="EMBL" id="MDC2888924.1"/>
    </source>
</evidence>
<evidence type="ECO:0000313" key="2">
    <source>
        <dbReference type="Proteomes" id="UP001528411"/>
    </source>
</evidence>